<gene>
    <name evidence="3" type="ORF">ACFFRH_36000</name>
</gene>
<dbReference type="InterPro" id="IPR011006">
    <property type="entry name" value="CheY-like_superfamily"/>
</dbReference>
<evidence type="ECO:0000259" key="2">
    <source>
        <dbReference type="Pfam" id="PF00072"/>
    </source>
</evidence>
<organism evidence="3 4">
    <name type="scientific">Streptosporangium vulgare</name>
    <dbReference type="NCBI Taxonomy" id="46190"/>
    <lineage>
        <taxon>Bacteria</taxon>
        <taxon>Bacillati</taxon>
        <taxon>Actinomycetota</taxon>
        <taxon>Actinomycetes</taxon>
        <taxon>Streptosporangiales</taxon>
        <taxon>Streptosporangiaceae</taxon>
        <taxon>Streptosporangium</taxon>
    </lineage>
</organism>
<keyword evidence="4" id="KW-1185">Reference proteome</keyword>
<evidence type="ECO:0000256" key="1">
    <source>
        <dbReference type="SAM" id="MobiDB-lite"/>
    </source>
</evidence>
<dbReference type="RefSeq" id="WP_344743672.1">
    <property type="nucleotide sequence ID" value="NZ_BAAAWW010000028.1"/>
</dbReference>
<protein>
    <submittedName>
        <fullName evidence="3">Response regulator</fullName>
    </submittedName>
</protein>
<feature type="domain" description="Response regulatory" evidence="2">
    <location>
        <begin position="67"/>
        <end position="152"/>
    </location>
</feature>
<sequence>MPGPVRTRAGPRRPRRERYGSGGLESSPRGGHSRVARTGDKCAAIDFVRRPEVAPTTRGPISGEAADGAAEGAADVRLARGLKLDVILTDLRMPGMDGLTAITEPARLGITARVLVLTTYGLTTHDLTIHDNGTHVLPAIEASATGCLLKDSPRSRTLPAHRDGAGGDMTGPGLVDLRLVAHRPVGQR</sequence>
<comment type="caution">
    <text evidence="3">The sequence shown here is derived from an EMBL/GenBank/DDBJ whole genome shotgun (WGS) entry which is preliminary data.</text>
</comment>
<dbReference type="Gene3D" id="3.40.50.2300">
    <property type="match status" value="1"/>
</dbReference>
<dbReference type="Pfam" id="PF00072">
    <property type="entry name" value="Response_reg"/>
    <property type="match status" value="1"/>
</dbReference>
<dbReference type="Proteomes" id="UP001589610">
    <property type="component" value="Unassembled WGS sequence"/>
</dbReference>
<accession>A0ABV5TP65</accession>
<reference evidence="3 4" key="1">
    <citation type="submission" date="2024-09" db="EMBL/GenBank/DDBJ databases">
        <authorList>
            <person name="Sun Q."/>
            <person name="Mori K."/>
        </authorList>
    </citation>
    <scope>NUCLEOTIDE SEQUENCE [LARGE SCALE GENOMIC DNA]</scope>
    <source>
        <strain evidence="3 4">JCM 3028</strain>
    </source>
</reference>
<proteinExistence type="predicted"/>
<dbReference type="InterPro" id="IPR001789">
    <property type="entry name" value="Sig_transdc_resp-reg_receiver"/>
</dbReference>
<dbReference type="SUPFAM" id="SSF52172">
    <property type="entry name" value="CheY-like"/>
    <property type="match status" value="1"/>
</dbReference>
<feature type="region of interest" description="Disordered" evidence="1">
    <location>
        <begin position="1"/>
        <end position="36"/>
    </location>
</feature>
<name>A0ABV5TP65_9ACTN</name>
<dbReference type="EMBL" id="JBHMBS010000027">
    <property type="protein sequence ID" value="MFB9680909.1"/>
    <property type="molecule type" value="Genomic_DNA"/>
</dbReference>
<evidence type="ECO:0000313" key="3">
    <source>
        <dbReference type="EMBL" id="MFB9680909.1"/>
    </source>
</evidence>
<evidence type="ECO:0000313" key="4">
    <source>
        <dbReference type="Proteomes" id="UP001589610"/>
    </source>
</evidence>